<reference evidence="2" key="2">
    <citation type="submission" date="2014-07" db="EMBL/GenBank/DDBJ databases">
        <authorList>
            <person name="Hull J."/>
        </authorList>
    </citation>
    <scope>NUCLEOTIDE SEQUENCE</scope>
</reference>
<sequence>MEVCADWMVVCDNRPGVHWILDTSIPLEDVTTMHRRLRVLQFCVEEHIDPLLKNLVLRDALYVLIVHAVPLMVLAFNVGVVVATVQTSHMDDCSCECVLIVLRFISNTRHKRLYVNLLVECDVVVNLTTVLLTGVGQVDELKSLLRYAEYIRQFVDPNPLLSLHFPLASAAGVGVRVA</sequence>
<organism evidence="2">
    <name type="scientific">Lygus hesperus</name>
    <name type="common">Western plant bug</name>
    <dbReference type="NCBI Taxonomy" id="30085"/>
    <lineage>
        <taxon>Eukaryota</taxon>
        <taxon>Metazoa</taxon>
        <taxon>Ecdysozoa</taxon>
        <taxon>Arthropoda</taxon>
        <taxon>Hexapoda</taxon>
        <taxon>Insecta</taxon>
        <taxon>Pterygota</taxon>
        <taxon>Neoptera</taxon>
        <taxon>Paraneoptera</taxon>
        <taxon>Hemiptera</taxon>
        <taxon>Heteroptera</taxon>
        <taxon>Panheteroptera</taxon>
        <taxon>Cimicomorpha</taxon>
        <taxon>Miridae</taxon>
        <taxon>Mirini</taxon>
        <taxon>Lygus</taxon>
    </lineage>
</organism>
<protein>
    <submittedName>
        <fullName evidence="2">Nucleoid occlusion factor SlmA</fullName>
    </submittedName>
</protein>
<reference evidence="2" key="1">
    <citation type="journal article" date="2014" name="PLoS ONE">
        <title>Transcriptome-Based Identification of ABC Transporters in the Western Tarnished Plant Bug Lygus hesperus.</title>
        <authorList>
            <person name="Hull J.J."/>
            <person name="Chaney K."/>
            <person name="Geib S.M."/>
            <person name="Fabrick J.A."/>
            <person name="Brent C.S."/>
            <person name="Walsh D."/>
            <person name="Lavine L.C."/>
        </authorList>
    </citation>
    <scope>NUCLEOTIDE SEQUENCE</scope>
</reference>
<keyword evidence="1" id="KW-0472">Membrane</keyword>
<evidence type="ECO:0000256" key="1">
    <source>
        <dbReference type="SAM" id="Phobius"/>
    </source>
</evidence>
<dbReference type="AlphaFoldDB" id="A0A0A9Y3C5"/>
<gene>
    <name evidence="2" type="primary">slmA</name>
    <name evidence="2" type="ORF">CM83_101680</name>
    <name evidence="3" type="ORF">g.4732</name>
</gene>
<dbReference type="EMBL" id="GDHC01012508">
    <property type="protein sequence ID" value="JAQ06121.1"/>
    <property type="molecule type" value="Transcribed_RNA"/>
</dbReference>
<dbReference type="EMBL" id="GBHO01017473">
    <property type="protein sequence ID" value="JAG26131.1"/>
    <property type="molecule type" value="Transcribed_RNA"/>
</dbReference>
<accession>A0A0A9Y3C5</accession>
<feature type="transmembrane region" description="Helical" evidence="1">
    <location>
        <begin position="61"/>
        <end position="85"/>
    </location>
</feature>
<keyword evidence="1" id="KW-0812">Transmembrane</keyword>
<keyword evidence="1" id="KW-1133">Transmembrane helix</keyword>
<name>A0A0A9Y3C5_LYGHE</name>
<reference evidence="3" key="3">
    <citation type="journal article" date="2016" name="Gigascience">
        <title>De novo construction of an expanded transcriptome assembly for the western tarnished plant bug, Lygus hesperus.</title>
        <authorList>
            <person name="Tassone E.E."/>
            <person name="Geib S.M."/>
            <person name="Hall B."/>
            <person name="Fabrick J.A."/>
            <person name="Brent C.S."/>
            <person name="Hull J.J."/>
        </authorList>
    </citation>
    <scope>NUCLEOTIDE SEQUENCE</scope>
</reference>
<evidence type="ECO:0000313" key="2">
    <source>
        <dbReference type="EMBL" id="JAG26131.1"/>
    </source>
</evidence>
<evidence type="ECO:0000313" key="3">
    <source>
        <dbReference type="EMBL" id="JAQ06121.1"/>
    </source>
</evidence>
<proteinExistence type="predicted"/>